<dbReference type="GO" id="GO:0006310">
    <property type="term" value="P:DNA recombination"/>
    <property type="evidence" value="ECO:0007669"/>
    <property type="project" value="UniProtKB-KW"/>
</dbReference>
<dbReference type="PATRIC" id="fig|1560201.3.peg.4289"/>
<dbReference type="Proteomes" id="UP000036851">
    <property type="component" value="Unassembled WGS sequence"/>
</dbReference>
<dbReference type="PROSITE" id="PS51898">
    <property type="entry name" value="TYR_RECOMBINASE"/>
    <property type="match status" value="1"/>
</dbReference>
<dbReference type="RefSeq" id="WP_052902587.1">
    <property type="nucleotide sequence ID" value="NZ_JRXE01000038.1"/>
</dbReference>
<organism evidence="6 9">
    <name type="scientific">Winslowiella iniecta</name>
    <dbReference type="NCBI Taxonomy" id="1560201"/>
    <lineage>
        <taxon>Bacteria</taxon>
        <taxon>Pseudomonadati</taxon>
        <taxon>Pseudomonadota</taxon>
        <taxon>Gammaproteobacteria</taxon>
        <taxon>Enterobacterales</taxon>
        <taxon>Erwiniaceae</taxon>
        <taxon>Winslowiella</taxon>
    </lineage>
</organism>
<dbReference type="InterPro" id="IPR050090">
    <property type="entry name" value="Tyrosine_recombinase_XerCD"/>
</dbReference>
<accession>A0A0L7SWK9</accession>
<dbReference type="Gene3D" id="1.10.443.10">
    <property type="entry name" value="Intergrase catalytic core"/>
    <property type="match status" value="1"/>
</dbReference>
<keyword evidence="3" id="KW-0238">DNA-binding</keyword>
<evidence type="ECO:0000313" key="8">
    <source>
        <dbReference type="Proteomes" id="UP000036851"/>
    </source>
</evidence>
<dbReference type="GO" id="GO:0003677">
    <property type="term" value="F:DNA binding"/>
    <property type="evidence" value="ECO:0007669"/>
    <property type="project" value="UniProtKB-KW"/>
</dbReference>
<reference evidence="8 9" key="1">
    <citation type="journal article" date="2015" name="Int. J. Syst. Evol. Microbiol.">
        <title>Erwinia iniecta sp. nov., isolated from Russian wheat aphids (Diuraphis noxia).</title>
        <authorList>
            <person name="Campillo T."/>
            <person name="Luna E."/>
            <person name="Portier P."/>
            <person name="Fischer-Le Saux M."/>
            <person name="Lapitan N."/>
            <person name="Tisserat N.A."/>
            <person name="Leach J.E."/>
        </authorList>
    </citation>
    <scope>NUCLEOTIDE SEQUENCE [LARGE SCALE GENOMIC DNA]</scope>
    <source>
        <strain evidence="6 9">B120</strain>
        <strain evidence="7 8">B149</strain>
    </source>
</reference>
<dbReference type="InterPro" id="IPR011010">
    <property type="entry name" value="DNA_brk_join_enz"/>
</dbReference>
<evidence type="ECO:0000256" key="3">
    <source>
        <dbReference type="ARBA" id="ARBA00023125"/>
    </source>
</evidence>
<dbReference type="OrthoDB" id="9784724at2"/>
<feature type="domain" description="Tyr recombinase" evidence="5">
    <location>
        <begin position="360"/>
        <end position="546"/>
    </location>
</feature>
<dbReference type="InterPro" id="IPR002104">
    <property type="entry name" value="Integrase_catalytic"/>
</dbReference>
<evidence type="ECO:0000313" key="7">
    <source>
        <dbReference type="EMBL" id="KOC88112.1"/>
    </source>
</evidence>
<evidence type="ECO:0000313" key="6">
    <source>
        <dbReference type="EMBL" id="KOC87527.1"/>
    </source>
</evidence>
<dbReference type="Pfam" id="PF00589">
    <property type="entry name" value="Phage_integrase"/>
    <property type="match status" value="1"/>
</dbReference>
<dbReference type="AlphaFoldDB" id="A0A0L7SWK9"/>
<dbReference type="PANTHER" id="PTHR30349:SF41">
    <property type="entry name" value="INTEGRASE_RECOMBINASE PROTEIN MJ0367-RELATED"/>
    <property type="match status" value="1"/>
</dbReference>
<dbReference type="SUPFAM" id="SSF56349">
    <property type="entry name" value="DNA breaking-rejoining enzymes"/>
    <property type="match status" value="1"/>
</dbReference>
<keyword evidence="2" id="KW-0229">DNA integration</keyword>
<sequence length="551" mass="62632">MGNNSVYNKSRNVSNTPKYTTKRGETFYINFRLPSGKFFRQSLATDSLKTAQATMSRLSAYIPLVQAGQMSEEDFKLKIVDLKALTKRDLDSLLFRLLETDLKEAERIPQLGSIIRAAGLGPVNAADTVETAKGYAGAVSDDLINGHSFSENLIKYNLKHEGFDPDSLPFEVMVAGSRWDMCRAQLYEAYQAFYSKDLPRYQQIIQGLKQALPVVPEAAELEADVEEESVSILLSEAWAMFVKDKGSHWVRSIEKENKRFFEILIHVVGDQPVTSITKQDIRKTLDVITALPKRFAHPYKTMTLQQCIDHDVPEEDLLSSAMVKKHLKIYSSFFKVYLKDEKDVLTLAPTEGIKYEVKENRGGNFSAPEMKRLVAHLDGLTDDNWRKAYFLTLCHTGARRGEIADLKVSQFRTDELTGRRYLFIEDGKTDHAKRQIPVHKSIEGILEKLAEGKKITDRLFPKFPGYKEVTDAWVTIMRQCNAPDFNEKGQKRRVHSIRHSFITKALTHARPVQVQLVVGHSLTESLGITARYTHEPTLEELLSVVDGIDWR</sequence>
<dbReference type="CDD" id="cd00397">
    <property type="entry name" value="DNA_BRE_C"/>
    <property type="match status" value="1"/>
</dbReference>
<evidence type="ECO:0000256" key="1">
    <source>
        <dbReference type="ARBA" id="ARBA00008857"/>
    </source>
</evidence>
<proteinExistence type="inferred from homology"/>
<keyword evidence="4" id="KW-0233">DNA recombination</keyword>
<keyword evidence="9" id="KW-1185">Reference proteome</keyword>
<dbReference type="PANTHER" id="PTHR30349">
    <property type="entry name" value="PHAGE INTEGRASE-RELATED"/>
    <property type="match status" value="1"/>
</dbReference>
<name>A0A0L7SWK9_9GAMM</name>
<comment type="caution">
    <text evidence="6">The sequence shown here is derived from an EMBL/GenBank/DDBJ whole genome shotgun (WGS) entry which is preliminary data.</text>
</comment>
<dbReference type="InterPro" id="IPR013762">
    <property type="entry name" value="Integrase-like_cat_sf"/>
</dbReference>
<dbReference type="EMBL" id="JRXE01000038">
    <property type="protein sequence ID" value="KOC87527.1"/>
    <property type="molecule type" value="Genomic_DNA"/>
</dbReference>
<dbReference type="GO" id="GO:0015074">
    <property type="term" value="P:DNA integration"/>
    <property type="evidence" value="ECO:0007669"/>
    <property type="project" value="UniProtKB-KW"/>
</dbReference>
<evidence type="ECO:0000259" key="5">
    <source>
        <dbReference type="PROSITE" id="PS51898"/>
    </source>
</evidence>
<gene>
    <name evidence="6" type="ORF">NG42_20200</name>
    <name evidence="7" type="ORF">NG43_20835</name>
</gene>
<dbReference type="EMBL" id="JRXF01000053">
    <property type="protein sequence ID" value="KOC88112.1"/>
    <property type="molecule type" value="Genomic_DNA"/>
</dbReference>
<evidence type="ECO:0000256" key="4">
    <source>
        <dbReference type="ARBA" id="ARBA00023172"/>
    </source>
</evidence>
<evidence type="ECO:0000256" key="2">
    <source>
        <dbReference type="ARBA" id="ARBA00022908"/>
    </source>
</evidence>
<dbReference type="STRING" id="1560201.NG42_20200"/>
<dbReference type="Proteomes" id="UP000037088">
    <property type="component" value="Unassembled WGS sequence"/>
</dbReference>
<comment type="similarity">
    <text evidence="1">Belongs to the 'phage' integrase family.</text>
</comment>
<protein>
    <recommendedName>
        <fullName evidence="5">Tyr recombinase domain-containing protein</fullName>
    </recommendedName>
</protein>
<evidence type="ECO:0000313" key="9">
    <source>
        <dbReference type="Proteomes" id="UP000037088"/>
    </source>
</evidence>